<dbReference type="Proteomes" id="UP001589709">
    <property type="component" value="Unassembled WGS sequence"/>
</dbReference>
<evidence type="ECO:0000313" key="2">
    <source>
        <dbReference type="EMBL" id="MFB9467443.1"/>
    </source>
</evidence>
<evidence type="ECO:0000313" key="3">
    <source>
        <dbReference type="Proteomes" id="UP001589709"/>
    </source>
</evidence>
<dbReference type="EMBL" id="JBHMCY010000108">
    <property type="protein sequence ID" value="MFB9467443.1"/>
    <property type="molecule type" value="Genomic_DNA"/>
</dbReference>
<organism evidence="2 3">
    <name type="scientific">Streptomyces cinereospinus</name>
    <dbReference type="NCBI Taxonomy" id="285561"/>
    <lineage>
        <taxon>Bacteria</taxon>
        <taxon>Bacillati</taxon>
        <taxon>Actinomycetota</taxon>
        <taxon>Actinomycetes</taxon>
        <taxon>Kitasatosporales</taxon>
        <taxon>Streptomycetaceae</taxon>
        <taxon>Streptomyces</taxon>
    </lineage>
</organism>
<sequence>MGSPSARNPGAEGVGRRTLIKRSAALGLACVPATGLVSTCASGGGGDDSSDDTQGRTSKDSPFGVKDGSKPDVVIFEGGYGDDYAKAWEAAFRKKWGVTSTRTGTQEITGRRTR</sequence>
<keyword evidence="3" id="KW-1185">Reference proteome</keyword>
<feature type="region of interest" description="Disordered" evidence="1">
    <location>
        <begin position="40"/>
        <end position="68"/>
    </location>
</feature>
<comment type="caution">
    <text evidence="2">The sequence shown here is derived from an EMBL/GenBank/DDBJ whole genome shotgun (WGS) entry which is preliminary data.</text>
</comment>
<protein>
    <submittedName>
        <fullName evidence="2">Uncharacterized protein</fullName>
    </submittedName>
</protein>
<accession>A0ABV5NAX7</accession>
<reference evidence="2 3" key="1">
    <citation type="submission" date="2024-09" db="EMBL/GenBank/DDBJ databases">
        <authorList>
            <person name="Sun Q."/>
            <person name="Mori K."/>
        </authorList>
    </citation>
    <scope>NUCLEOTIDE SEQUENCE [LARGE SCALE GENOMIC DNA]</scope>
    <source>
        <strain evidence="2 3">JCM 6917</strain>
    </source>
</reference>
<gene>
    <name evidence="2" type="ORF">ACFF45_33360</name>
</gene>
<evidence type="ECO:0000256" key="1">
    <source>
        <dbReference type="SAM" id="MobiDB-lite"/>
    </source>
</evidence>
<name>A0ABV5NAX7_9ACTN</name>
<dbReference type="RefSeq" id="WP_381350694.1">
    <property type="nucleotide sequence ID" value="NZ_JBHMCY010000108.1"/>
</dbReference>
<proteinExistence type="predicted"/>